<dbReference type="InterPro" id="IPR009081">
    <property type="entry name" value="PP-bd_ACP"/>
</dbReference>
<keyword evidence="1" id="KW-0596">Phosphopantetheine</keyword>
<dbReference type="AlphaFoldDB" id="A0A139X4A5"/>
<keyword evidence="2" id="KW-0597">Phosphoprotein</keyword>
<dbReference type="Gene3D" id="1.10.1200.10">
    <property type="entry name" value="ACP-like"/>
    <property type="match status" value="1"/>
</dbReference>
<dbReference type="SUPFAM" id="SSF56801">
    <property type="entry name" value="Acetyl-CoA synthetase-like"/>
    <property type="match status" value="1"/>
</dbReference>
<dbReference type="STRING" id="128403.WA1_32720"/>
<dbReference type="InterPro" id="IPR042099">
    <property type="entry name" value="ANL_N_sf"/>
</dbReference>
<accession>A0A139X4A5</accession>
<dbReference type="PANTHER" id="PTHR44845:SF6">
    <property type="entry name" value="BETA-ALANINE-ACTIVATING ENZYME"/>
    <property type="match status" value="1"/>
</dbReference>
<dbReference type="Pfam" id="PF00550">
    <property type="entry name" value="PP-binding"/>
    <property type="match status" value="1"/>
</dbReference>
<name>A0A139X4A5_9CYAN</name>
<dbReference type="FunFam" id="3.40.50.980:FF:000001">
    <property type="entry name" value="Non-ribosomal peptide synthetase"/>
    <property type="match status" value="1"/>
</dbReference>
<dbReference type="OrthoDB" id="4317020at2"/>
<reference evidence="4 5" key="1">
    <citation type="journal article" date="2013" name="Genome Biol. Evol.">
        <title>Genomes of Stigonematalean cyanobacteria (subsection V) and the evolution of oxygenic photosynthesis from prokaryotes to plastids.</title>
        <authorList>
            <person name="Dagan T."/>
            <person name="Roettger M."/>
            <person name="Stucken K."/>
            <person name="Landan G."/>
            <person name="Koch R."/>
            <person name="Major P."/>
            <person name="Gould S.B."/>
            <person name="Goremykin V.V."/>
            <person name="Rippka R."/>
            <person name="Tandeau de Marsac N."/>
            <person name="Gugger M."/>
            <person name="Lockhart P.J."/>
            <person name="Allen J.F."/>
            <person name="Brune I."/>
            <person name="Maus I."/>
            <person name="Puhler A."/>
            <person name="Martin W.F."/>
        </authorList>
    </citation>
    <scope>NUCLEOTIDE SEQUENCE [LARGE SCALE GENOMIC DNA]</scope>
    <source>
        <strain evidence="4 5">PCC 7110</strain>
    </source>
</reference>
<dbReference type="InterPro" id="IPR010071">
    <property type="entry name" value="AA_adenyl_dom"/>
</dbReference>
<dbReference type="CDD" id="cd05930">
    <property type="entry name" value="A_NRPS"/>
    <property type="match status" value="1"/>
</dbReference>
<dbReference type="Pfam" id="PF00501">
    <property type="entry name" value="AMP-binding"/>
    <property type="match status" value="1"/>
</dbReference>
<dbReference type="PANTHER" id="PTHR44845">
    <property type="entry name" value="CARRIER DOMAIN-CONTAINING PROTEIN"/>
    <property type="match status" value="1"/>
</dbReference>
<comment type="caution">
    <text evidence="4">The sequence shown here is derived from an EMBL/GenBank/DDBJ whole genome shotgun (WGS) entry which is preliminary data.</text>
</comment>
<dbReference type="SUPFAM" id="SSF47336">
    <property type="entry name" value="ACP-like"/>
    <property type="match status" value="1"/>
</dbReference>
<proteinExistence type="predicted"/>
<dbReference type="InterPro" id="IPR020845">
    <property type="entry name" value="AMP-binding_CS"/>
</dbReference>
<dbReference type="Proteomes" id="UP000076925">
    <property type="component" value="Unassembled WGS sequence"/>
</dbReference>
<dbReference type="InterPro" id="IPR000873">
    <property type="entry name" value="AMP-dep_synth/lig_dom"/>
</dbReference>
<sequence>MTNQLEKLQQQLSKTALALAAFKTGYFSNQCIHQLFQKQATKTPEKIALAMEKREFTYRQVNSRANQIANALRAQGVDLETPVGVCLRRSPEAVIAILGILKAGGAYVPVDPDFPEARKQFIIEDSGLSVLITEKALLNTHVPSLAGHTLLLDDASLLQQNSSNLDVPITPESLMYILYTSGSTGTPKGVCGVHRATVNRFVWMWNQYPFNSDEVCCHRTTLNFVDSVWEMFGGLLQGIKTVILPHEASANPHEIIRILQKTSVTRLTLVPSLLQSLLLFRPDLGNALPAIKIWTVSGEQLTPNLLQKFRESVSGGILLNLYGSTEVAGDVTCAEFSGKLGNLDSSVSIGQPILNVESYILDENLQPVPSGKVGELWVGGPVLARGYHNKPEETKARFIPNPFSDNGLLFKTRDLVIQNDNGVLYYVGRIDNQVKLRGFRVELEEIESVLGQFDKSVSNITVVVCENESLPETKQLVAFVVPSTVNVDEMKKYALSKLPNYMVPTQFVVMDELPLTPNGKVNRQALSRISSWSFRVIEPHFLPQSQTEKLLADIWQQMFRVSPVSRQDNFFQLGGDSLSVVAFLEMLKEKFGVLLPIPNFVNDPSLASLARLFDEYKRAKLCSVDEVRLTDVEIVPFENKYLEKTVKLVSESFTTREPEVVALGITKQEFDVYAAICCRRRLKNLSYVAVQKASGRVVGYCLSEDFANYLLAEVEKQDNGDSELPESMTPIFALWHSLEEMYKSSYGEVKPGDILYVQLSGAASDVDSTAIVLALEKKVLEVAASFNYKRVATTCTQIFTRYIALEEMGYQRKYAIDYDVFEFEGERIFSSIAKTHKEAVLVEKRL</sequence>
<evidence type="ECO:0000259" key="3">
    <source>
        <dbReference type="PROSITE" id="PS50075"/>
    </source>
</evidence>
<organism evidence="4 5">
    <name type="scientific">Scytonema hofmannii PCC 7110</name>
    <dbReference type="NCBI Taxonomy" id="128403"/>
    <lineage>
        <taxon>Bacteria</taxon>
        <taxon>Bacillati</taxon>
        <taxon>Cyanobacteriota</taxon>
        <taxon>Cyanophyceae</taxon>
        <taxon>Nostocales</taxon>
        <taxon>Scytonemataceae</taxon>
        <taxon>Scytonema</taxon>
    </lineage>
</organism>
<evidence type="ECO:0000313" key="5">
    <source>
        <dbReference type="Proteomes" id="UP000076925"/>
    </source>
</evidence>
<keyword evidence="5" id="KW-1185">Reference proteome</keyword>
<dbReference type="InterPro" id="IPR045851">
    <property type="entry name" value="AMP-bd_C_sf"/>
</dbReference>
<dbReference type="RefSeq" id="WP_017747295.1">
    <property type="nucleotide sequence ID" value="NZ_KQ976354.1"/>
</dbReference>
<dbReference type="Gene3D" id="3.30.300.30">
    <property type="match status" value="1"/>
</dbReference>
<dbReference type="SMR" id="A0A139X4A5"/>
<dbReference type="NCBIfam" id="TIGR01733">
    <property type="entry name" value="AA-adenyl-dom"/>
    <property type="match status" value="1"/>
</dbReference>
<feature type="domain" description="Carrier" evidence="3">
    <location>
        <begin position="542"/>
        <end position="617"/>
    </location>
</feature>
<evidence type="ECO:0000313" key="4">
    <source>
        <dbReference type="EMBL" id="KYC39483.1"/>
    </source>
</evidence>
<evidence type="ECO:0000256" key="2">
    <source>
        <dbReference type="ARBA" id="ARBA00022553"/>
    </source>
</evidence>
<dbReference type="InterPro" id="IPR025110">
    <property type="entry name" value="AMP-bd_C"/>
</dbReference>
<dbReference type="InterPro" id="IPR036736">
    <property type="entry name" value="ACP-like_sf"/>
</dbReference>
<dbReference type="Gene3D" id="3.40.630.30">
    <property type="match status" value="1"/>
</dbReference>
<dbReference type="Gene3D" id="3.40.50.12780">
    <property type="entry name" value="N-terminal domain of ligase-like"/>
    <property type="match status" value="1"/>
</dbReference>
<gene>
    <name evidence="4" type="ORF">WA1_32720</name>
</gene>
<evidence type="ECO:0000256" key="1">
    <source>
        <dbReference type="ARBA" id="ARBA00022450"/>
    </source>
</evidence>
<protein>
    <recommendedName>
        <fullName evidence="3">Carrier domain-containing protein</fullName>
    </recommendedName>
</protein>
<dbReference type="PROSITE" id="PS00455">
    <property type="entry name" value="AMP_BINDING"/>
    <property type="match status" value="1"/>
</dbReference>
<dbReference type="EMBL" id="ANNX02000035">
    <property type="protein sequence ID" value="KYC39483.1"/>
    <property type="molecule type" value="Genomic_DNA"/>
</dbReference>
<dbReference type="Pfam" id="PF13193">
    <property type="entry name" value="AMP-binding_C"/>
    <property type="match status" value="1"/>
</dbReference>
<dbReference type="PROSITE" id="PS50075">
    <property type="entry name" value="CARRIER"/>
    <property type="match status" value="1"/>
</dbReference>